<protein>
    <recommendedName>
        <fullName evidence="4">N-acetyltransferase domain-containing protein</fullName>
    </recommendedName>
</protein>
<name>A0ABQ3JIH3_9PSEU</name>
<sequence>MEPVEIDAGRCHLRQLRAGDLPALAAAGVTAPGRYAARRAREWARDESYSWVIAEPRSGALLGEVVLGHRRHDRGLDLSRGRPRRTGGRGRGGPVRGACPGAGGPAPVGGCGPVLLCRLTQFLASRGVLW</sequence>
<dbReference type="Proteomes" id="UP000605897">
    <property type="component" value="Unassembled WGS sequence"/>
</dbReference>
<feature type="compositionally biased region" description="Gly residues" evidence="1">
    <location>
        <begin position="89"/>
        <end position="98"/>
    </location>
</feature>
<evidence type="ECO:0008006" key="4">
    <source>
        <dbReference type="Google" id="ProtNLM"/>
    </source>
</evidence>
<evidence type="ECO:0000313" key="2">
    <source>
        <dbReference type="EMBL" id="GHF22629.1"/>
    </source>
</evidence>
<dbReference type="EMBL" id="BNAU01000010">
    <property type="protein sequence ID" value="GHF22629.1"/>
    <property type="molecule type" value="Genomic_DNA"/>
</dbReference>
<keyword evidence="3" id="KW-1185">Reference proteome</keyword>
<accession>A0ABQ3JIH3</accession>
<dbReference type="Gene3D" id="3.40.630.30">
    <property type="match status" value="1"/>
</dbReference>
<feature type="region of interest" description="Disordered" evidence="1">
    <location>
        <begin position="73"/>
        <end position="98"/>
    </location>
</feature>
<reference evidence="3" key="1">
    <citation type="journal article" date="2019" name="Int. J. Syst. Evol. Microbiol.">
        <title>The Global Catalogue of Microorganisms (GCM) 10K type strain sequencing project: providing services to taxonomists for standard genome sequencing and annotation.</title>
        <authorList>
            <consortium name="The Broad Institute Genomics Platform"/>
            <consortium name="The Broad Institute Genome Sequencing Center for Infectious Disease"/>
            <person name="Wu L."/>
            <person name="Ma J."/>
        </authorList>
    </citation>
    <scope>NUCLEOTIDE SEQUENCE [LARGE SCALE GENOMIC DNA]</scope>
    <source>
        <strain evidence="3">CGMCC 4.7677</strain>
    </source>
</reference>
<organism evidence="2 3">
    <name type="scientific">Amycolatopsis deserti</name>
    <dbReference type="NCBI Taxonomy" id="185696"/>
    <lineage>
        <taxon>Bacteria</taxon>
        <taxon>Bacillati</taxon>
        <taxon>Actinomycetota</taxon>
        <taxon>Actinomycetes</taxon>
        <taxon>Pseudonocardiales</taxon>
        <taxon>Pseudonocardiaceae</taxon>
        <taxon>Amycolatopsis</taxon>
    </lineage>
</organism>
<evidence type="ECO:0000256" key="1">
    <source>
        <dbReference type="SAM" id="MobiDB-lite"/>
    </source>
</evidence>
<proteinExistence type="predicted"/>
<gene>
    <name evidence="2" type="ORF">GCM10017786_65830</name>
</gene>
<comment type="caution">
    <text evidence="2">The sequence shown here is derived from an EMBL/GenBank/DDBJ whole genome shotgun (WGS) entry which is preliminary data.</text>
</comment>
<evidence type="ECO:0000313" key="3">
    <source>
        <dbReference type="Proteomes" id="UP000605897"/>
    </source>
</evidence>